<keyword evidence="4" id="KW-1185">Reference proteome</keyword>
<dbReference type="GO" id="GO:0005975">
    <property type="term" value="P:carbohydrate metabolic process"/>
    <property type="evidence" value="ECO:0007669"/>
    <property type="project" value="InterPro"/>
</dbReference>
<dbReference type="GO" id="GO:0030247">
    <property type="term" value="F:polysaccharide binding"/>
    <property type="evidence" value="ECO:0007669"/>
    <property type="project" value="UniProtKB-UniRule"/>
</dbReference>
<dbReference type="Proteomes" id="UP000674234">
    <property type="component" value="Unassembled WGS sequence"/>
</dbReference>
<accession>A0A941ASJ9</accession>
<dbReference type="PROSITE" id="PS51173">
    <property type="entry name" value="CBM2"/>
    <property type="match status" value="1"/>
</dbReference>
<evidence type="ECO:0000313" key="3">
    <source>
        <dbReference type="EMBL" id="MBP2708539.1"/>
    </source>
</evidence>
<comment type="caution">
    <text evidence="3">The sequence shown here is derived from an EMBL/GenBank/DDBJ whole genome shotgun (WGS) entry which is preliminary data.</text>
</comment>
<keyword evidence="1" id="KW-0732">Signal</keyword>
<dbReference type="InterPro" id="IPR008965">
    <property type="entry name" value="CBM2/CBM3_carb-bd_dom_sf"/>
</dbReference>
<dbReference type="AlphaFoldDB" id="A0A941ASJ9"/>
<dbReference type="SMART" id="SM00637">
    <property type="entry name" value="CBD_II"/>
    <property type="match status" value="1"/>
</dbReference>
<name>A0A941ASJ9_9ACTN</name>
<dbReference type="Pfam" id="PF00553">
    <property type="entry name" value="CBM_2"/>
    <property type="match status" value="1"/>
</dbReference>
<feature type="chain" id="PRO_5037715566" evidence="1">
    <location>
        <begin position="28"/>
        <end position="138"/>
    </location>
</feature>
<dbReference type="RefSeq" id="WP_210159801.1">
    <property type="nucleotide sequence ID" value="NZ_JAFCNB010000036.1"/>
</dbReference>
<dbReference type="EMBL" id="JAFCNB010000036">
    <property type="protein sequence ID" value="MBP2708539.1"/>
    <property type="molecule type" value="Genomic_DNA"/>
</dbReference>
<evidence type="ECO:0000259" key="2">
    <source>
        <dbReference type="PROSITE" id="PS51173"/>
    </source>
</evidence>
<dbReference type="Gene3D" id="2.60.40.290">
    <property type="match status" value="1"/>
</dbReference>
<dbReference type="SUPFAM" id="SSF49384">
    <property type="entry name" value="Carbohydrate-binding domain"/>
    <property type="match status" value="1"/>
</dbReference>
<reference evidence="3" key="1">
    <citation type="submission" date="2021-02" db="EMBL/GenBank/DDBJ databases">
        <title>Draft genome sequence of Microbispora sp. RL4-1S isolated from rice leaves in Thailand.</title>
        <authorList>
            <person name="Muangham S."/>
            <person name="Duangmal K."/>
        </authorList>
    </citation>
    <scope>NUCLEOTIDE SEQUENCE</scope>
    <source>
        <strain evidence="3">RL4-1S</strain>
    </source>
</reference>
<protein>
    <submittedName>
        <fullName evidence="3">Cellulose binding domain-containing protein</fullName>
    </submittedName>
</protein>
<feature type="signal peptide" evidence="1">
    <location>
        <begin position="1"/>
        <end position="27"/>
    </location>
</feature>
<proteinExistence type="predicted"/>
<organism evidence="3 4">
    <name type="scientific">Microbispora oryzae</name>
    <dbReference type="NCBI Taxonomy" id="2806554"/>
    <lineage>
        <taxon>Bacteria</taxon>
        <taxon>Bacillati</taxon>
        <taxon>Actinomycetota</taxon>
        <taxon>Actinomycetes</taxon>
        <taxon>Streptosporangiales</taxon>
        <taxon>Streptosporangiaceae</taxon>
        <taxon>Microbispora</taxon>
    </lineage>
</organism>
<feature type="domain" description="CBM2" evidence="2">
    <location>
        <begin position="30"/>
        <end position="137"/>
    </location>
</feature>
<dbReference type="InterPro" id="IPR012291">
    <property type="entry name" value="CBM2_carb-bd_dom_sf"/>
</dbReference>
<evidence type="ECO:0000313" key="4">
    <source>
        <dbReference type="Proteomes" id="UP000674234"/>
    </source>
</evidence>
<dbReference type="InterPro" id="IPR001919">
    <property type="entry name" value="CBD2"/>
</dbReference>
<gene>
    <name evidence="3" type="ORF">JOL79_32690</name>
</gene>
<evidence type="ECO:0000256" key="1">
    <source>
        <dbReference type="SAM" id="SignalP"/>
    </source>
</evidence>
<sequence>MRIPRRLARTGVAGIVLAAALGGSARASTLGLSDYGCEVTYTSIAWSTGFSMNLTIANTGTLTFSPWILQFVFSGSQHVDTAWSGTWSQTPPSVQVTNPAWHNAIAPGTTYAVGFNATGTAETPARFTLNGVPCKVTS</sequence>
<dbReference type="GO" id="GO:0004553">
    <property type="term" value="F:hydrolase activity, hydrolyzing O-glycosyl compounds"/>
    <property type="evidence" value="ECO:0007669"/>
    <property type="project" value="InterPro"/>
</dbReference>